<proteinExistence type="predicted"/>
<organism evidence="1 2">
    <name type="scientific">Candidatus Enterovibrio altilux</name>
    <dbReference type="NCBI Taxonomy" id="1927128"/>
    <lineage>
        <taxon>Bacteria</taxon>
        <taxon>Pseudomonadati</taxon>
        <taxon>Pseudomonadota</taxon>
        <taxon>Gammaproteobacteria</taxon>
        <taxon>Vibrionales</taxon>
        <taxon>Vibrionaceae</taxon>
        <taxon>Enterovibrio</taxon>
    </lineage>
</organism>
<name>A0A291BBE8_9GAMM</name>
<gene>
    <name evidence="1" type="ORF">BTN50_1916</name>
</gene>
<reference evidence="2" key="1">
    <citation type="submission" date="2017-04" db="EMBL/GenBank/DDBJ databases">
        <title>Genome evolution of the luminous symbionts of deep sea anglerfish.</title>
        <authorList>
            <person name="Hendry T.A."/>
        </authorList>
    </citation>
    <scope>NUCLEOTIDE SEQUENCE [LARGE SCALE GENOMIC DNA]</scope>
</reference>
<dbReference type="Proteomes" id="UP000218160">
    <property type="component" value="Chromosome 2"/>
</dbReference>
<protein>
    <submittedName>
        <fullName evidence="1">Uncharacterized protein</fullName>
    </submittedName>
</protein>
<accession>A0A291BBE8</accession>
<keyword evidence="2" id="KW-1185">Reference proteome</keyword>
<evidence type="ECO:0000313" key="1">
    <source>
        <dbReference type="EMBL" id="ATF10332.1"/>
    </source>
</evidence>
<dbReference type="EMBL" id="CP020663">
    <property type="protein sequence ID" value="ATF10332.1"/>
    <property type="molecule type" value="Genomic_DNA"/>
</dbReference>
<dbReference type="KEGG" id="elux:BTN50_1916"/>
<dbReference type="AlphaFoldDB" id="A0A291BBE8"/>
<sequence>MVQISIEKRGMVTINIFYQRWQYFESKNYLGGTLNFRDYNAQISET</sequence>
<evidence type="ECO:0000313" key="2">
    <source>
        <dbReference type="Proteomes" id="UP000218160"/>
    </source>
</evidence>